<dbReference type="EMBL" id="FOXU01000004">
    <property type="protein sequence ID" value="SFQ53055.1"/>
    <property type="molecule type" value="Genomic_DNA"/>
</dbReference>
<keyword evidence="2" id="KW-1185">Reference proteome</keyword>
<dbReference type="STRING" id="126156.SAMN05421670_2531"/>
<evidence type="ECO:0000313" key="1">
    <source>
        <dbReference type="EMBL" id="SFQ53055.1"/>
    </source>
</evidence>
<protein>
    <submittedName>
        <fullName evidence="1">Uncharacterized protein</fullName>
    </submittedName>
</protein>
<evidence type="ECO:0000313" key="2">
    <source>
        <dbReference type="Proteomes" id="UP000198734"/>
    </source>
</evidence>
<dbReference type="Proteomes" id="UP000198734">
    <property type="component" value="Unassembled WGS sequence"/>
</dbReference>
<accession>A0A1I5Z9K4</accession>
<name>A0A1I5Z9K4_9BACI</name>
<dbReference type="AlphaFoldDB" id="A0A1I5Z9K4"/>
<reference evidence="2" key="1">
    <citation type="submission" date="2016-10" db="EMBL/GenBank/DDBJ databases">
        <authorList>
            <person name="Varghese N."/>
            <person name="Submissions S."/>
        </authorList>
    </citation>
    <scope>NUCLEOTIDE SEQUENCE [LARGE SCALE GENOMIC DNA]</scope>
    <source>
        <strain evidence="2">DSM 11706</strain>
    </source>
</reference>
<proteinExistence type="predicted"/>
<sequence length="31" mass="3552">MVLQAPLSDNGDCDYYMHNLPFYLSCNTVNI</sequence>
<organism evidence="1 2">
    <name type="scientific">Psychrobacillus psychrotolerans</name>
    <dbReference type="NCBI Taxonomy" id="126156"/>
    <lineage>
        <taxon>Bacteria</taxon>
        <taxon>Bacillati</taxon>
        <taxon>Bacillota</taxon>
        <taxon>Bacilli</taxon>
        <taxon>Bacillales</taxon>
        <taxon>Bacillaceae</taxon>
        <taxon>Psychrobacillus</taxon>
    </lineage>
</organism>
<gene>
    <name evidence="1" type="ORF">SAMN05421670_2531</name>
</gene>